<keyword evidence="7" id="KW-0560">Oxidoreductase</keyword>
<evidence type="ECO:0000313" key="13">
    <source>
        <dbReference type="EMBL" id="QIW96284.1"/>
    </source>
</evidence>
<dbReference type="PANTHER" id="PTHR32361">
    <property type="entry name" value="FERRIC/CUPRIC REDUCTASE TRANSMEMBRANE COMPONENT"/>
    <property type="match status" value="1"/>
</dbReference>
<comment type="similarity">
    <text evidence="2">Belongs to the ferric reductase (FRE) family.</text>
</comment>
<keyword evidence="3" id="KW-0813">Transport</keyword>
<dbReference type="Pfam" id="PF01794">
    <property type="entry name" value="Ferric_reduct"/>
    <property type="match status" value="1"/>
</dbReference>
<reference evidence="13 14" key="1">
    <citation type="journal article" date="2016" name="Sci. Rep.">
        <title>Peltaster fructicola genome reveals evolution from an invasive phytopathogen to an ectophytic parasite.</title>
        <authorList>
            <person name="Xu C."/>
            <person name="Chen H."/>
            <person name="Gleason M.L."/>
            <person name="Xu J.R."/>
            <person name="Liu H."/>
            <person name="Zhang R."/>
            <person name="Sun G."/>
        </authorList>
    </citation>
    <scope>NUCLEOTIDE SEQUENCE [LARGE SCALE GENOMIC DNA]</scope>
    <source>
        <strain evidence="13 14">LNHT1506</strain>
    </source>
</reference>
<feature type="transmembrane region" description="Helical" evidence="11">
    <location>
        <begin position="322"/>
        <end position="339"/>
    </location>
</feature>
<dbReference type="PROSITE" id="PS51384">
    <property type="entry name" value="FAD_FR"/>
    <property type="match status" value="1"/>
</dbReference>
<name>A0A6H0XNS2_9PEZI</name>
<dbReference type="EMBL" id="CP051139">
    <property type="protein sequence ID" value="QIW96284.1"/>
    <property type="molecule type" value="Genomic_DNA"/>
</dbReference>
<dbReference type="GO" id="GO:0006879">
    <property type="term" value="P:intracellular iron ion homeostasis"/>
    <property type="evidence" value="ECO:0007669"/>
    <property type="project" value="TreeGrafter"/>
</dbReference>
<accession>A0A6H0XNS2</accession>
<evidence type="ECO:0000256" key="2">
    <source>
        <dbReference type="ARBA" id="ARBA00006278"/>
    </source>
</evidence>
<feature type="transmembrane region" description="Helical" evidence="11">
    <location>
        <begin position="62"/>
        <end position="85"/>
    </location>
</feature>
<feature type="transmembrane region" description="Helical" evidence="11">
    <location>
        <begin position="153"/>
        <end position="175"/>
    </location>
</feature>
<evidence type="ECO:0000256" key="1">
    <source>
        <dbReference type="ARBA" id="ARBA00004141"/>
    </source>
</evidence>
<dbReference type="OrthoDB" id="4494341at2759"/>
<keyword evidence="4 11" id="KW-0812">Transmembrane</keyword>
<evidence type="ECO:0000256" key="9">
    <source>
        <dbReference type="ARBA" id="ARBA00023136"/>
    </source>
</evidence>
<dbReference type="InterPro" id="IPR013112">
    <property type="entry name" value="FAD-bd_8"/>
</dbReference>
<evidence type="ECO:0000256" key="11">
    <source>
        <dbReference type="SAM" id="Phobius"/>
    </source>
</evidence>
<keyword evidence="8" id="KW-0406">Ion transport</keyword>
<keyword evidence="6 11" id="KW-1133">Transmembrane helix</keyword>
<organism evidence="13 14">
    <name type="scientific">Peltaster fructicola</name>
    <dbReference type="NCBI Taxonomy" id="286661"/>
    <lineage>
        <taxon>Eukaryota</taxon>
        <taxon>Fungi</taxon>
        <taxon>Dikarya</taxon>
        <taxon>Ascomycota</taxon>
        <taxon>Pezizomycotina</taxon>
        <taxon>Dothideomycetes</taxon>
        <taxon>Dothideomycetes incertae sedis</taxon>
        <taxon>Peltaster</taxon>
    </lineage>
</organism>
<dbReference type="InterPro" id="IPR051410">
    <property type="entry name" value="Ferric/Cupric_Reductase"/>
</dbReference>
<dbReference type="InterPro" id="IPR017927">
    <property type="entry name" value="FAD-bd_FR_type"/>
</dbReference>
<dbReference type="Pfam" id="PF08030">
    <property type="entry name" value="NAD_binding_6"/>
    <property type="match status" value="1"/>
</dbReference>
<dbReference type="AlphaFoldDB" id="A0A6H0XNS2"/>
<evidence type="ECO:0000256" key="10">
    <source>
        <dbReference type="SAM" id="MobiDB-lite"/>
    </source>
</evidence>
<evidence type="ECO:0000256" key="3">
    <source>
        <dbReference type="ARBA" id="ARBA00022448"/>
    </source>
</evidence>
<evidence type="ECO:0000256" key="5">
    <source>
        <dbReference type="ARBA" id="ARBA00022982"/>
    </source>
</evidence>
<dbReference type="SFLD" id="SFLDG01168">
    <property type="entry name" value="Ferric_reductase_subgroup_(FRE"/>
    <property type="match status" value="1"/>
</dbReference>
<evidence type="ECO:0000256" key="6">
    <source>
        <dbReference type="ARBA" id="ARBA00022989"/>
    </source>
</evidence>
<dbReference type="Pfam" id="PF08022">
    <property type="entry name" value="FAD_binding_8"/>
    <property type="match status" value="1"/>
</dbReference>
<comment type="subcellular location">
    <subcellularLocation>
        <location evidence="1">Membrane</location>
        <topology evidence="1">Multi-pass membrane protein</topology>
    </subcellularLocation>
</comment>
<evidence type="ECO:0000256" key="8">
    <source>
        <dbReference type="ARBA" id="ARBA00023065"/>
    </source>
</evidence>
<dbReference type="GO" id="GO:0000293">
    <property type="term" value="F:ferric-chelate reductase activity"/>
    <property type="evidence" value="ECO:0007669"/>
    <property type="project" value="UniProtKB-ARBA"/>
</dbReference>
<dbReference type="PANTHER" id="PTHR32361:SF12">
    <property type="entry name" value="PUTATIVE (AFU_ORTHOLOGUE AFUA_1G14340)-RELATED"/>
    <property type="match status" value="1"/>
</dbReference>
<dbReference type="GO" id="GO:0006826">
    <property type="term" value="P:iron ion transport"/>
    <property type="evidence" value="ECO:0007669"/>
    <property type="project" value="TreeGrafter"/>
</dbReference>
<gene>
    <name evidence="13" type="ORF">AMS68_001802</name>
</gene>
<keyword evidence="9 11" id="KW-0472">Membrane</keyword>
<dbReference type="SFLD" id="SFLDS00052">
    <property type="entry name" value="Ferric_Reductase_Domain"/>
    <property type="match status" value="1"/>
</dbReference>
<dbReference type="InterPro" id="IPR013121">
    <property type="entry name" value="Fe_red_NAD-bd_6"/>
</dbReference>
<dbReference type="InterPro" id="IPR013130">
    <property type="entry name" value="Fe3_Rdtase_TM_dom"/>
</dbReference>
<feature type="transmembrane region" description="Helical" evidence="11">
    <location>
        <begin position="289"/>
        <end position="310"/>
    </location>
</feature>
<dbReference type="CDD" id="cd06186">
    <property type="entry name" value="NOX_Duox_like_FAD_NADP"/>
    <property type="match status" value="1"/>
</dbReference>
<protein>
    <recommendedName>
        <fullName evidence="12">FAD-binding FR-type domain-containing protein</fullName>
    </recommendedName>
</protein>
<dbReference type="Gene3D" id="3.40.50.80">
    <property type="entry name" value="Nucleotide-binding domain of ferredoxin-NADP reductase (FNR) module"/>
    <property type="match status" value="1"/>
</dbReference>
<feature type="domain" description="FAD-binding FR-type" evidence="12">
    <location>
        <begin position="347"/>
        <end position="509"/>
    </location>
</feature>
<sequence>MSHLRPISLFDRTSSNLASETQHAVPRSNYGTVGDTGTMLNPTAPASNYSHGLDGVDQGGNYFYANVSIATFMVLLASVLVYRAIQIGYAHIRHVVSMGRDTDQRFWERNQSMFWAKCKKHLLYAPLLNVRHNREFQLSSAISVGTLPGRFHILILTCYLFSNFIFCLALDWQAGSDEVVAQLRGRTGQLAALNIIPTVLFALRNNPLIPLTRISYDTFNLLHRWAARLVIVESVIHTICWAVNNLRSGGSSQISAGLATSVSYQWGMVATCTFSLILLLSLSPLRHAFYEAFLCGHRILVLLALIGVYIHLDRANLPQLPYIQLVFILWIAELAFRYGKILYLNISRKTGLTQITVEALPAEACRVTFVLRRPWQYTPGGHVHAYLPTLAWWSSHPFSVAWAEKASARPESMDIEMEKLANNRLTIIDEARRGSAMISRRSMMRYEAPSAESKASWSPEDAMVDRISLVCRARAGFTRQMYDRASKAPGRKFSTWGFLEGPYGGHETFASYGTVVLFAGGIGITHCAGYVHHLIQLYQAQQCATQKIVLVWSVPNTECLEWVRIWMDQILKMDGRREILRIQVFVTKPRHQGEVISSTGSVQMFPGRCVPKTIMEREVEQRIGAMAVTVCGPGAFADSVRAAVRDVVTDGCIDFIEEAFTY</sequence>
<evidence type="ECO:0000259" key="12">
    <source>
        <dbReference type="PROSITE" id="PS51384"/>
    </source>
</evidence>
<keyword evidence="14" id="KW-1185">Reference proteome</keyword>
<proteinExistence type="inferred from homology"/>
<feature type="transmembrane region" description="Helical" evidence="11">
    <location>
        <begin position="264"/>
        <end position="282"/>
    </location>
</feature>
<dbReference type="InterPro" id="IPR039261">
    <property type="entry name" value="FNR_nucleotide-bd"/>
</dbReference>
<feature type="region of interest" description="Disordered" evidence="10">
    <location>
        <begin position="18"/>
        <end position="37"/>
    </location>
</feature>
<dbReference type="GO" id="GO:0015677">
    <property type="term" value="P:copper ion import"/>
    <property type="evidence" value="ECO:0007669"/>
    <property type="project" value="TreeGrafter"/>
</dbReference>
<evidence type="ECO:0000256" key="7">
    <source>
        <dbReference type="ARBA" id="ARBA00023002"/>
    </source>
</evidence>
<dbReference type="GO" id="GO:0005886">
    <property type="term" value="C:plasma membrane"/>
    <property type="evidence" value="ECO:0007669"/>
    <property type="project" value="TreeGrafter"/>
</dbReference>
<keyword evidence="5" id="KW-0249">Electron transport</keyword>
<evidence type="ECO:0000256" key="4">
    <source>
        <dbReference type="ARBA" id="ARBA00022692"/>
    </source>
</evidence>
<dbReference type="SUPFAM" id="SSF52343">
    <property type="entry name" value="Ferredoxin reductase-like, C-terminal NADP-linked domain"/>
    <property type="match status" value="1"/>
</dbReference>
<dbReference type="Proteomes" id="UP000503462">
    <property type="component" value="Chromosome 1"/>
</dbReference>
<evidence type="ECO:0000313" key="14">
    <source>
        <dbReference type="Proteomes" id="UP000503462"/>
    </source>
</evidence>